<keyword evidence="3" id="KW-0808">Transferase</keyword>
<keyword evidence="5" id="KW-0999">Mitochondrion inner membrane</keyword>
<dbReference type="GeneID" id="2909726"/>
<comment type="subcellular location">
    <subcellularLocation>
        <location evidence="1">Mitochondrion inner membrane</location>
        <topology evidence="1">Peripheral membrane protein</topology>
        <orientation evidence="1">Intermembrane side</orientation>
    </subcellularLocation>
    <subcellularLocation>
        <location evidence="10">Mitochondrion outer membrane</location>
        <topology evidence="10">Peripheral membrane protein</topology>
        <orientation evidence="10">Intermembrane side</orientation>
    </subcellularLocation>
</comment>
<comment type="catalytic activity">
    <reaction evidence="11">
        <text>1'-[1,2-diacyl-sn-glycero-3-phospho],3'-[1-acyl-sn-glycero-3-phospho]-glycerol + a 1,2-diacyl-sn-glycero-3-phosphocholine = a cardiolipin + a 1-acyl-sn-glycero-3-phosphocholine</text>
        <dbReference type="Rhea" id="RHEA:33731"/>
        <dbReference type="ChEBI" id="CHEBI:57643"/>
        <dbReference type="ChEBI" id="CHEBI:58168"/>
        <dbReference type="ChEBI" id="CHEBI:62237"/>
        <dbReference type="ChEBI" id="CHEBI:64743"/>
    </reaction>
    <physiologicalReaction direction="left-to-right" evidence="11">
        <dbReference type="Rhea" id="RHEA:33732"/>
    </physiologicalReaction>
    <physiologicalReaction direction="right-to-left" evidence="11">
        <dbReference type="Rhea" id="RHEA:33733"/>
    </physiologicalReaction>
</comment>
<keyword evidence="8" id="KW-0472">Membrane</keyword>
<dbReference type="PRINTS" id="PR00979">
    <property type="entry name" value="TAFAZZIN"/>
</dbReference>
<evidence type="ECO:0000256" key="10">
    <source>
        <dbReference type="ARBA" id="ARBA00024323"/>
    </source>
</evidence>
<dbReference type="GO" id="GO:0035965">
    <property type="term" value="P:cardiolipin acyl-chain remodeling"/>
    <property type="evidence" value="ECO:0007669"/>
    <property type="project" value="EnsemblFungi"/>
</dbReference>
<protein>
    <recommendedName>
        <fullName evidence="12">Tafazzin family protein</fullName>
    </recommendedName>
</protein>
<sequence>MSFRNVSLRGSQLLGKLDSRGWGWYVAKKWNIGLVYTMCKVFLRCKKVDIKGLDNLLEAHRQARLEGRGLLTVMNHTSVLDDPVVWGMLPNDNGWIPYLMRWATGAKDICYKNKLYSLFFGAGQVLPITRFGIGGPFQPGMDMCVRLLNPNNKIKYSAKYTPYLVHTNATSYPFWRESNWVHFFPEGYVHQALEPHEGTMRYFRWGTSRAVLEPVTPPIIVPMFSHGLQKVFQEIPKGYEMEGNNTNKDRTISIRIGEPISETTVAGFRNEWINLCHKENVGLNAETMPDVLKNGQEAKDLRSKVAAYLREEVEKLRLTVPNMNPELPEFKEPEFWSDIDKVHKGVYNHRGKVRMLRNPTKGLIEVVEANKD</sequence>
<evidence type="ECO:0000256" key="8">
    <source>
        <dbReference type="ARBA" id="ARBA00023136"/>
    </source>
</evidence>
<keyword evidence="9" id="KW-0012">Acyltransferase</keyword>
<dbReference type="GO" id="GO:0007007">
    <property type="term" value="P:inner mitochondrial membrane organization"/>
    <property type="evidence" value="ECO:0007669"/>
    <property type="project" value="EnsemblFungi"/>
</dbReference>
<dbReference type="VEuPathDB" id="FungiDB:YALI0_C14036g"/>
<feature type="domain" description="Phospholipid/glycerol acyltransferase" evidence="13">
    <location>
        <begin position="70"/>
        <end position="228"/>
    </location>
</feature>
<dbReference type="SMR" id="A0A1D8NB39"/>
<dbReference type="GO" id="GO:0042773">
    <property type="term" value="P:ATP synthesis coupled electron transport"/>
    <property type="evidence" value="ECO:0007669"/>
    <property type="project" value="EnsemblFungi"/>
</dbReference>
<comment type="similarity">
    <text evidence="2 12">Belongs to the taffazin family.</text>
</comment>
<accession>A0A1D8NB39</accession>
<dbReference type="SMART" id="SM00563">
    <property type="entry name" value="PlsC"/>
    <property type="match status" value="1"/>
</dbReference>
<dbReference type="EMBL" id="CP017555">
    <property type="protein sequence ID" value="AOW02848.1"/>
    <property type="molecule type" value="Genomic_DNA"/>
</dbReference>
<keyword evidence="7" id="KW-0496">Mitochondrion</keyword>
<dbReference type="OMA" id="IMRYFKW"/>
<dbReference type="eggNOG" id="KOG2847">
    <property type="taxonomic scope" value="Eukaryota"/>
</dbReference>
<dbReference type="InterPro" id="IPR000872">
    <property type="entry name" value="Tafazzin"/>
</dbReference>
<evidence type="ECO:0000256" key="1">
    <source>
        <dbReference type="ARBA" id="ARBA00004137"/>
    </source>
</evidence>
<dbReference type="GO" id="GO:0047184">
    <property type="term" value="F:1-acylglycerophosphocholine O-acyltransferase activity"/>
    <property type="evidence" value="ECO:0007669"/>
    <property type="project" value="EnsemblFungi"/>
</dbReference>
<evidence type="ECO:0000256" key="2">
    <source>
        <dbReference type="ARBA" id="ARBA00010524"/>
    </source>
</evidence>
<dbReference type="GO" id="GO:0097250">
    <property type="term" value="P:mitochondrial respirasome assembly"/>
    <property type="evidence" value="ECO:0007669"/>
    <property type="project" value="EnsemblFungi"/>
</dbReference>
<dbReference type="GO" id="GO:0008654">
    <property type="term" value="P:phospholipid biosynthetic process"/>
    <property type="evidence" value="ECO:0007669"/>
    <property type="project" value="EnsemblFungi"/>
</dbReference>
<keyword evidence="6" id="KW-0443">Lipid metabolism</keyword>
<dbReference type="Pfam" id="PF01553">
    <property type="entry name" value="Acyltransferase"/>
    <property type="match status" value="1"/>
</dbReference>
<evidence type="ECO:0000256" key="9">
    <source>
        <dbReference type="ARBA" id="ARBA00023315"/>
    </source>
</evidence>
<dbReference type="GO" id="GO:0005743">
    <property type="term" value="C:mitochondrial inner membrane"/>
    <property type="evidence" value="ECO:0007669"/>
    <property type="project" value="UniProtKB-SubCell"/>
</dbReference>
<proteinExistence type="inferred from homology"/>
<dbReference type="OrthoDB" id="193467at2759"/>
<evidence type="ECO:0000256" key="4">
    <source>
        <dbReference type="ARBA" id="ARBA00022787"/>
    </source>
</evidence>
<dbReference type="InterPro" id="IPR002123">
    <property type="entry name" value="Plipid/glycerol_acylTrfase"/>
</dbReference>
<dbReference type="PANTHER" id="PTHR12497">
    <property type="entry name" value="TAZ PROTEIN TAFAZZIN"/>
    <property type="match status" value="1"/>
</dbReference>
<dbReference type="GO" id="GO:0005741">
    <property type="term" value="C:mitochondrial outer membrane"/>
    <property type="evidence" value="ECO:0007669"/>
    <property type="project" value="UniProtKB-SubCell"/>
</dbReference>
<evidence type="ECO:0000256" key="3">
    <source>
        <dbReference type="ARBA" id="ARBA00022679"/>
    </source>
</evidence>
<dbReference type="PANTHER" id="PTHR12497:SF0">
    <property type="entry name" value="TAFAZZIN"/>
    <property type="match status" value="1"/>
</dbReference>
<evidence type="ECO:0000256" key="11">
    <source>
        <dbReference type="ARBA" id="ARBA00047906"/>
    </source>
</evidence>
<name>A0A1D8NB39_YARLL</name>
<dbReference type="AlphaFoldDB" id="A0A1D8NB39"/>
<evidence type="ECO:0000256" key="6">
    <source>
        <dbReference type="ARBA" id="ARBA00023098"/>
    </source>
</evidence>
<evidence type="ECO:0000313" key="14">
    <source>
        <dbReference type="EMBL" id="AOW02848.1"/>
    </source>
</evidence>
<evidence type="ECO:0000256" key="7">
    <source>
        <dbReference type="ARBA" id="ARBA00023128"/>
    </source>
</evidence>
<evidence type="ECO:0000259" key="13">
    <source>
        <dbReference type="SMART" id="SM00563"/>
    </source>
</evidence>
<dbReference type="Proteomes" id="UP000182444">
    <property type="component" value="Chromosome 1C"/>
</dbReference>
<gene>
    <name evidence="14" type="ORF">YALI1_C19814g</name>
</gene>
<keyword evidence="4" id="KW-1000">Mitochondrion outer membrane</keyword>
<organism evidence="14 15">
    <name type="scientific">Yarrowia lipolytica</name>
    <name type="common">Candida lipolytica</name>
    <dbReference type="NCBI Taxonomy" id="4952"/>
    <lineage>
        <taxon>Eukaryota</taxon>
        <taxon>Fungi</taxon>
        <taxon>Dikarya</taxon>
        <taxon>Ascomycota</taxon>
        <taxon>Saccharomycotina</taxon>
        <taxon>Dipodascomycetes</taxon>
        <taxon>Dipodascales</taxon>
        <taxon>Dipodascales incertae sedis</taxon>
        <taxon>Yarrowia</taxon>
    </lineage>
</organism>
<evidence type="ECO:0000313" key="15">
    <source>
        <dbReference type="Proteomes" id="UP000182444"/>
    </source>
</evidence>
<dbReference type="KEGG" id="yli:2909726"/>
<evidence type="ECO:0000256" key="12">
    <source>
        <dbReference type="RuleBase" id="RU365062"/>
    </source>
</evidence>
<reference evidence="14 15" key="1">
    <citation type="journal article" date="2016" name="PLoS ONE">
        <title>Sequence Assembly of Yarrowia lipolytica Strain W29/CLIB89 Shows Transposable Element Diversity.</title>
        <authorList>
            <person name="Magnan C."/>
            <person name="Yu J."/>
            <person name="Chang I."/>
            <person name="Jahn E."/>
            <person name="Kanomata Y."/>
            <person name="Wu J."/>
            <person name="Zeller M."/>
            <person name="Oakes M."/>
            <person name="Baldi P."/>
            <person name="Sandmeyer S."/>
        </authorList>
    </citation>
    <scope>NUCLEOTIDE SEQUENCE [LARGE SCALE GENOMIC DNA]</scope>
    <source>
        <strain evidence="15">CLIB89(W29)</strain>
    </source>
</reference>
<dbReference type="VEuPathDB" id="FungiDB:YALI1_C19814g"/>
<dbReference type="RefSeq" id="XP_501815.1">
    <property type="nucleotide sequence ID" value="XM_501815.3"/>
</dbReference>
<dbReference type="CDD" id="cd07989">
    <property type="entry name" value="LPLAT_AGPAT-like"/>
    <property type="match status" value="1"/>
</dbReference>
<evidence type="ECO:0000256" key="5">
    <source>
        <dbReference type="ARBA" id="ARBA00022792"/>
    </source>
</evidence>